<evidence type="ECO:0000313" key="5">
    <source>
        <dbReference type="EMBL" id="WEG35764.1"/>
    </source>
</evidence>
<dbReference type="InterPro" id="IPR036390">
    <property type="entry name" value="WH_DNA-bd_sf"/>
</dbReference>
<evidence type="ECO:0000256" key="2">
    <source>
        <dbReference type="ARBA" id="ARBA00023125"/>
    </source>
</evidence>
<dbReference type="RefSeq" id="WP_315571871.1">
    <property type="nucleotide sequence ID" value="NZ_CP118868.1"/>
</dbReference>
<evidence type="ECO:0000256" key="3">
    <source>
        <dbReference type="ARBA" id="ARBA00023163"/>
    </source>
</evidence>
<dbReference type="PANTHER" id="PTHR33154">
    <property type="entry name" value="TRANSCRIPTIONAL REGULATOR, ARSR FAMILY"/>
    <property type="match status" value="1"/>
</dbReference>
<evidence type="ECO:0000256" key="1">
    <source>
        <dbReference type="ARBA" id="ARBA00023015"/>
    </source>
</evidence>
<dbReference type="InterPro" id="IPR001845">
    <property type="entry name" value="HTH_ArsR_DNA-bd_dom"/>
</dbReference>
<evidence type="ECO:0000313" key="6">
    <source>
        <dbReference type="Proteomes" id="UP001220478"/>
    </source>
</evidence>
<name>A0ABY8C757_9FIRM</name>
<keyword evidence="3" id="KW-0804">Transcription</keyword>
<dbReference type="Gene3D" id="1.10.10.10">
    <property type="entry name" value="Winged helix-like DNA-binding domain superfamily/Winged helix DNA-binding domain"/>
    <property type="match status" value="1"/>
</dbReference>
<dbReference type="Pfam" id="PF01022">
    <property type="entry name" value="HTH_5"/>
    <property type="match status" value="1"/>
</dbReference>
<dbReference type="InterPro" id="IPR036388">
    <property type="entry name" value="WH-like_DNA-bd_sf"/>
</dbReference>
<dbReference type="CDD" id="cd00090">
    <property type="entry name" value="HTH_ARSR"/>
    <property type="match status" value="1"/>
</dbReference>
<protein>
    <submittedName>
        <fullName evidence="5">Helix-turn-helix domain-containing protein</fullName>
    </submittedName>
</protein>
<organism evidence="5 6">
    <name type="scientific">Amygdalobacter indicium</name>
    <dbReference type="NCBI Taxonomy" id="3029272"/>
    <lineage>
        <taxon>Bacteria</taxon>
        <taxon>Bacillati</taxon>
        <taxon>Bacillota</taxon>
        <taxon>Clostridia</taxon>
        <taxon>Eubacteriales</taxon>
        <taxon>Oscillospiraceae</taxon>
        <taxon>Amygdalobacter</taxon>
    </lineage>
</organism>
<gene>
    <name evidence="5" type="ORF">PYS61_00965</name>
</gene>
<dbReference type="EMBL" id="CP118868">
    <property type="protein sequence ID" value="WEG35764.1"/>
    <property type="molecule type" value="Genomic_DNA"/>
</dbReference>
<keyword evidence="1" id="KW-0805">Transcription regulation</keyword>
<dbReference type="PANTHER" id="PTHR33154:SF38">
    <property type="entry name" value="HTH ARSR-TYPE DOMAIN-CONTAINING PROTEIN"/>
    <property type="match status" value="1"/>
</dbReference>
<dbReference type="InterPro" id="IPR051081">
    <property type="entry name" value="HTH_MetalResp_TranReg"/>
</dbReference>
<dbReference type="Proteomes" id="UP001220478">
    <property type="component" value="Chromosome"/>
</dbReference>
<keyword evidence="2" id="KW-0238">DNA-binding</keyword>
<reference evidence="5 6" key="1">
    <citation type="submission" date="2023-02" db="EMBL/GenBank/DDBJ databases">
        <title>Novel Oscillospiraceae bacterial genomes.</title>
        <authorList>
            <person name="Srinivasan S."/>
            <person name="Austin M.N."/>
            <person name="Fiedler T.L."/>
            <person name="Strenk S.M."/>
            <person name="Agnew K.J."/>
            <person name="Nagana Gowda G.A."/>
            <person name="Raftery D."/>
            <person name="Beamer M.A."/>
            <person name="Achilles S.L."/>
            <person name="Wiesenfeld H.C."/>
            <person name="Fredricks D.N."/>
            <person name="Hillier S.L."/>
        </authorList>
    </citation>
    <scope>NUCLEOTIDE SEQUENCE [LARGE SCALE GENOMIC DNA]</scope>
    <source>
        <strain evidence="5 6">CHIC02 1186E3-8</strain>
    </source>
</reference>
<sequence>MARAKHNIRISQSRDIALNLNDSNNEEKIAKIGKALSSKERLEILNILKNTPRSLQEISKIIHVPLSSVAMHIKKLEEAGLIATENQPGSHGSMRVCVCSFTSFSLTTFNADVDSVNKTVSVSMPVGHYFDCAINPPCGLAGEHGAIGAFDTAGTFYLPERVNAQLLWFQSGYIDYKFPNIINSKLKLEELSFSLEICSESAGFLEDWPSEITISINDIEIGSFISPGDFGARRGKLTPANWPNGSSQYGLLYTISLTGSGTYINKALINNKVNLSNLNVFSLPFIKFRIAIKENAKYVGGINIFGSNYGDYPQDIVMTATYE</sequence>
<dbReference type="SMART" id="SM00418">
    <property type="entry name" value="HTH_ARSR"/>
    <property type="match status" value="1"/>
</dbReference>
<proteinExistence type="predicted"/>
<feature type="domain" description="HTH arsR-type" evidence="4">
    <location>
        <begin position="31"/>
        <end position="135"/>
    </location>
</feature>
<dbReference type="SUPFAM" id="SSF46785">
    <property type="entry name" value="Winged helix' DNA-binding domain"/>
    <property type="match status" value="1"/>
</dbReference>
<keyword evidence="6" id="KW-1185">Reference proteome</keyword>
<evidence type="ECO:0000259" key="4">
    <source>
        <dbReference type="SMART" id="SM00418"/>
    </source>
</evidence>
<dbReference type="InterPro" id="IPR011991">
    <property type="entry name" value="ArsR-like_HTH"/>
</dbReference>
<accession>A0ABY8C757</accession>